<organism evidence="2 3">
    <name type="scientific">Staurois parvus</name>
    <dbReference type="NCBI Taxonomy" id="386267"/>
    <lineage>
        <taxon>Eukaryota</taxon>
        <taxon>Metazoa</taxon>
        <taxon>Chordata</taxon>
        <taxon>Craniata</taxon>
        <taxon>Vertebrata</taxon>
        <taxon>Euteleostomi</taxon>
        <taxon>Amphibia</taxon>
        <taxon>Batrachia</taxon>
        <taxon>Anura</taxon>
        <taxon>Neobatrachia</taxon>
        <taxon>Ranoidea</taxon>
        <taxon>Ranidae</taxon>
        <taxon>Staurois</taxon>
    </lineage>
</organism>
<feature type="domain" description="Transposase Tc1-like" evidence="1">
    <location>
        <begin position="45"/>
        <end position="108"/>
    </location>
</feature>
<dbReference type="InterPro" id="IPR002492">
    <property type="entry name" value="Transposase_Tc1-like"/>
</dbReference>
<evidence type="ECO:0000313" key="2">
    <source>
        <dbReference type="EMBL" id="CAI9541694.1"/>
    </source>
</evidence>
<dbReference type="SUPFAM" id="SSF46689">
    <property type="entry name" value="Homeodomain-like"/>
    <property type="match status" value="1"/>
</dbReference>
<feature type="non-terminal residue" evidence="2">
    <location>
        <position position="121"/>
    </location>
</feature>
<gene>
    <name evidence="2" type="ORF">SPARVUS_LOCUS1974027</name>
</gene>
<accession>A0ABN9B1R0</accession>
<evidence type="ECO:0000313" key="3">
    <source>
        <dbReference type="Proteomes" id="UP001162483"/>
    </source>
</evidence>
<feature type="non-terminal residue" evidence="2">
    <location>
        <position position="1"/>
    </location>
</feature>
<protein>
    <recommendedName>
        <fullName evidence="1">Transposase Tc1-like domain-containing protein</fullName>
    </recommendedName>
</protein>
<comment type="caution">
    <text evidence="2">The sequence shown here is derived from an EMBL/GenBank/DDBJ whole genome shotgun (WGS) entry which is preliminary data.</text>
</comment>
<proteinExistence type="predicted"/>
<name>A0ABN9B1R0_9NEOB</name>
<evidence type="ECO:0000259" key="1">
    <source>
        <dbReference type="Pfam" id="PF01498"/>
    </source>
</evidence>
<dbReference type="Proteomes" id="UP001162483">
    <property type="component" value="Unassembled WGS sequence"/>
</dbReference>
<keyword evidence="3" id="KW-1185">Reference proteome</keyword>
<dbReference type="EMBL" id="CATNWA010001998">
    <property type="protein sequence ID" value="CAI9541694.1"/>
    <property type="molecule type" value="Genomic_DNA"/>
</dbReference>
<dbReference type="InterPro" id="IPR009057">
    <property type="entry name" value="Homeodomain-like_sf"/>
</dbReference>
<dbReference type="Pfam" id="PF01498">
    <property type="entry name" value="HTH_Tnp_Tc3_2"/>
    <property type="match status" value="1"/>
</dbReference>
<reference evidence="2" key="1">
    <citation type="submission" date="2023-05" db="EMBL/GenBank/DDBJ databases">
        <authorList>
            <person name="Stuckert A."/>
        </authorList>
    </citation>
    <scope>NUCLEOTIDE SEQUENCE</scope>
</reference>
<sequence length="121" mass="13544">SLLNIPRSTVSGIITKWKQLGTAATPQRSGRLRKMAERGQLILKSTVCRSRQLTAESIAIDLQTSCGPQISTTTVRRELNGIGFHDRAAASKPYITKCNAKRWMQWCKVRCHWTRDVFAGA</sequence>